<organism evidence="2 3">
    <name type="scientific">Neolewinella xylanilytica</name>
    <dbReference type="NCBI Taxonomy" id="1514080"/>
    <lineage>
        <taxon>Bacteria</taxon>
        <taxon>Pseudomonadati</taxon>
        <taxon>Bacteroidota</taxon>
        <taxon>Saprospiria</taxon>
        <taxon>Saprospirales</taxon>
        <taxon>Lewinellaceae</taxon>
        <taxon>Neolewinella</taxon>
    </lineage>
</organism>
<comment type="caution">
    <text evidence="2">The sequence shown here is derived from an EMBL/GenBank/DDBJ whole genome shotgun (WGS) entry which is preliminary data.</text>
</comment>
<dbReference type="OrthoDB" id="286778at2"/>
<evidence type="ECO:0000313" key="3">
    <source>
        <dbReference type="Proteomes" id="UP000237662"/>
    </source>
</evidence>
<dbReference type="SUPFAM" id="SSF50346">
    <property type="entry name" value="PRC-barrel domain"/>
    <property type="match status" value="1"/>
</dbReference>
<accession>A0A2S6I401</accession>
<dbReference type="RefSeq" id="WP_104420397.1">
    <property type="nucleotide sequence ID" value="NZ_PTJC01000006.1"/>
</dbReference>
<dbReference type="AlphaFoldDB" id="A0A2S6I401"/>
<protein>
    <submittedName>
        <fullName evidence="2">Sporulation protein YlmC with PRC-barrel domain</fullName>
    </submittedName>
</protein>
<dbReference type="InterPro" id="IPR027275">
    <property type="entry name" value="PRC-brl_dom"/>
</dbReference>
<dbReference type="Proteomes" id="UP000237662">
    <property type="component" value="Unassembled WGS sequence"/>
</dbReference>
<reference evidence="2 3" key="1">
    <citation type="submission" date="2018-02" db="EMBL/GenBank/DDBJ databases">
        <title>Genomic Encyclopedia of Archaeal and Bacterial Type Strains, Phase II (KMG-II): from individual species to whole genera.</title>
        <authorList>
            <person name="Goeker M."/>
        </authorList>
    </citation>
    <scope>NUCLEOTIDE SEQUENCE [LARGE SCALE GENOMIC DNA]</scope>
    <source>
        <strain evidence="2 3">DSM 29526</strain>
    </source>
</reference>
<dbReference type="PANTHER" id="PTHR36505">
    <property type="entry name" value="BLR1072 PROTEIN"/>
    <property type="match status" value="1"/>
</dbReference>
<feature type="domain" description="PRC-barrel" evidence="1">
    <location>
        <begin position="8"/>
        <end position="81"/>
    </location>
</feature>
<dbReference type="Pfam" id="PF05239">
    <property type="entry name" value="PRC"/>
    <property type="match status" value="1"/>
</dbReference>
<dbReference type="EMBL" id="PTJC01000006">
    <property type="protein sequence ID" value="PPK85918.1"/>
    <property type="molecule type" value="Genomic_DNA"/>
</dbReference>
<proteinExistence type="predicted"/>
<gene>
    <name evidence="2" type="ORF">CLV84_2831</name>
</gene>
<dbReference type="PANTHER" id="PTHR36505:SF1">
    <property type="entry name" value="BLR1072 PROTEIN"/>
    <property type="match status" value="1"/>
</dbReference>
<keyword evidence="3" id="KW-1185">Reference proteome</keyword>
<evidence type="ECO:0000259" key="1">
    <source>
        <dbReference type="Pfam" id="PF05239"/>
    </source>
</evidence>
<dbReference type="Gene3D" id="2.30.30.240">
    <property type="entry name" value="PRC-barrel domain"/>
    <property type="match status" value="1"/>
</dbReference>
<sequence length="123" mass="13838">MNNLILSSTSITGTNVTNQKGESLGEIKDLMIDTDTGTVNYAVLSFGGFLGLGDKYFAIPFEAFSVNTTTEKFILNVNKDRLENAPGFDKNNWPKTSDHQYWNSLYKHYGVERRSYVAQRQTA</sequence>
<name>A0A2S6I401_9BACT</name>
<evidence type="ECO:0000313" key="2">
    <source>
        <dbReference type="EMBL" id="PPK85918.1"/>
    </source>
</evidence>
<dbReference type="InterPro" id="IPR011033">
    <property type="entry name" value="PRC_barrel-like_sf"/>
</dbReference>